<dbReference type="Proteomes" id="UP000510721">
    <property type="component" value="Plasmid pEmeITTGR7c"/>
</dbReference>
<feature type="compositionally biased region" description="Polar residues" evidence="1">
    <location>
        <begin position="254"/>
        <end position="266"/>
    </location>
</feature>
<reference evidence="4 5" key="1">
    <citation type="submission" date="2019-06" db="EMBL/GenBank/DDBJ databases">
        <title>Complete genome sequence of Ensifer mexicanus ITTG R7 isolated from nodules of Acacia angustissima (Mill.) Kuntze.</title>
        <authorList>
            <person name="Rincon-Rosales R."/>
            <person name="Rogel M.A."/>
            <person name="Guerrero G."/>
            <person name="Rincon-Molina C.I."/>
            <person name="Lopez-Lopez A."/>
            <person name="Martinez-Romero E."/>
        </authorList>
    </citation>
    <scope>NUCLEOTIDE SEQUENCE [LARGE SCALE GENOMIC DNA]</scope>
    <source>
        <strain evidence="4 5">ITTG R7</strain>
        <plasmid evidence="5">pemeittgr7c</plasmid>
    </source>
</reference>
<dbReference type="EMBL" id="CP041241">
    <property type="protein sequence ID" value="QLL66185.1"/>
    <property type="molecule type" value="Genomic_DNA"/>
</dbReference>
<dbReference type="InterPro" id="IPR005090">
    <property type="entry name" value="RepC_N"/>
</dbReference>
<name>A0A859QS64_9HYPH</name>
<dbReference type="RefSeq" id="WP_180943080.1">
    <property type="nucleotide sequence ID" value="NZ_CP041241.1"/>
</dbReference>
<dbReference type="InterPro" id="IPR036390">
    <property type="entry name" value="WH_DNA-bd_sf"/>
</dbReference>
<geneLocation type="plasmid" evidence="5">
    <name>pemeittgr7c</name>
</geneLocation>
<evidence type="ECO:0000313" key="5">
    <source>
        <dbReference type="Proteomes" id="UP000510721"/>
    </source>
</evidence>
<evidence type="ECO:0000259" key="3">
    <source>
        <dbReference type="Pfam" id="PF11800"/>
    </source>
</evidence>
<evidence type="ECO:0000313" key="4">
    <source>
        <dbReference type="EMBL" id="QLL66185.1"/>
    </source>
</evidence>
<dbReference type="InterPro" id="IPR047611">
    <property type="entry name" value="RepABC_RepC"/>
</dbReference>
<dbReference type="KEGG" id="emx:FKV68_33605"/>
<dbReference type="AlphaFoldDB" id="A0A859QS64"/>
<evidence type="ECO:0000256" key="1">
    <source>
        <dbReference type="SAM" id="MobiDB-lite"/>
    </source>
</evidence>
<dbReference type="InterPro" id="IPR021760">
    <property type="entry name" value="RepC_C"/>
</dbReference>
<feature type="domain" description="Plasmid replication protein C C-terminal" evidence="3">
    <location>
        <begin position="325"/>
        <end position="425"/>
    </location>
</feature>
<feature type="region of interest" description="Disordered" evidence="1">
    <location>
        <begin position="253"/>
        <end position="276"/>
    </location>
</feature>
<proteinExistence type="predicted"/>
<dbReference type="NCBIfam" id="NF010396">
    <property type="entry name" value="PRK13824.1"/>
    <property type="match status" value="1"/>
</dbReference>
<evidence type="ECO:0000259" key="2">
    <source>
        <dbReference type="Pfam" id="PF03428"/>
    </source>
</evidence>
<organism evidence="4 5">
    <name type="scientific">Sinorhizobium mexicanum</name>
    <dbReference type="NCBI Taxonomy" id="375549"/>
    <lineage>
        <taxon>Bacteria</taxon>
        <taxon>Pseudomonadati</taxon>
        <taxon>Pseudomonadota</taxon>
        <taxon>Alphaproteobacteria</taxon>
        <taxon>Hyphomicrobiales</taxon>
        <taxon>Rhizobiaceae</taxon>
        <taxon>Sinorhizobium/Ensifer group</taxon>
        <taxon>Sinorhizobium</taxon>
    </lineage>
</organism>
<keyword evidence="5" id="KW-1185">Reference proteome</keyword>
<dbReference type="Pfam" id="PF03428">
    <property type="entry name" value="RP-C"/>
    <property type="match status" value="1"/>
</dbReference>
<dbReference type="Pfam" id="PF11800">
    <property type="entry name" value="RP-C_C"/>
    <property type="match status" value="1"/>
</dbReference>
<gene>
    <name evidence="4" type="ORF">FKV68_33605</name>
</gene>
<dbReference type="SUPFAM" id="SSF46785">
    <property type="entry name" value="Winged helix' DNA-binding domain"/>
    <property type="match status" value="1"/>
</dbReference>
<feature type="region of interest" description="Disordered" evidence="1">
    <location>
        <begin position="290"/>
        <end position="313"/>
    </location>
</feature>
<accession>A0A859QS64</accession>
<dbReference type="NCBIfam" id="NF040974">
    <property type="entry name" value="RepABC_RepC"/>
    <property type="match status" value="1"/>
</dbReference>
<protein>
    <submittedName>
        <fullName evidence="4">Replication initiation protein RepC</fullName>
    </submittedName>
</protein>
<keyword evidence="4" id="KW-0614">Plasmid</keyword>
<feature type="domain" description="Plasmid replication protein C N-terminal" evidence="2">
    <location>
        <begin position="13"/>
        <end position="185"/>
    </location>
</feature>
<sequence length="436" mass="47800">MERGSVTTPFGRRRMTLGMLSSQITASRAEAERSVDKWKLFRWLCEAKTVVGVSDRSLAVLNALLSFYPGTELSRESGLVVFPSNAQLSLRAHGMAGTTLRRHLACLIEAGLILRRDSPNGKRYARRIHSGAVGEAFGFDLSPLIARAAEIETVAAELAAERQHLRIMRERLSLCRRDVAKLLELLHESAPQSDWQNYKLIFEELVNALPRKPSTAEIETVLGSMDHLRCDLTNQLENLLKFQKTDTYDHQNGCHIQNSHPDSLSESEVGLGKGPEPILRKAADANAATDLTEHPPKPAPRNAASPFNTVDRSSAAPQLPYREIPLPAVLQACPQIADYAPSGRISSWKDLMTAAIVVRSMLNVSANAYDEACSVLGCENTATIVACILERAEQITSPGGYLRELTRRAQRQEFSLGPMVVALSRAKRSAGVALAS</sequence>